<evidence type="ECO:0000313" key="2">
    <source>
        <dbReference type="EMBL" id="GAA5495456.1"/>
    </source>
</evidence>
<organism evidence="2 3">
    <name type="scientific">Rubritalea halochordaticola</name>
    <dbReference type="NCBI Taxonomy" id="714537"/>
    <lineage>
        <taxon>Bacteria</taxon>
        <taxon>Pseudomonadati</taxon>
        <taxon>Verrucomicrobiota</taxon>
        <taxon>Verrucomicrobiia</taxon>
        <taxon>Verrucomicrobiales</taxon>
        <taxon>Rubritaleaceae</taxon>
        <taxon>Rubritalea</taxon>
    </lineage>
</organism>
<dbReference type="EMBL" id="BAABRL010000004">
    <property type="protein sequence ID" value="GAA5495456.1"/>
    <property type="molecule type" value="Genomic_DNA"/>
</dbReference>
<dbReference type="Proteomes" id="UP001424741">
    <property type="component" value="Unassembled WGS sequence"/>
</dbReference>
<accession>A0ABP9V2X8</accession>
<dbReference type="SUPFAM" id="SSF49464">
    <property type="entry name" value="Carboxypeptidase regulatory domain-like"/>
    <property type="match status" value="1"/>
</dbReference>
<evidence type="ECO:0008006" key="4">
    <source>
        <dbReference type="Google" id="ProtNLM"/>
    </source>
</evidence>
<evidence type="ECO:0000313" key="3">
    <source>
        <dbReference type="Proteomes" id="UP001424741"/>
    </source>
</evidence>
<dbReference type="PROSITE" id="PS51257">
    <property type="entry name" value="PROKAR_LIPOPROTEIN"/>
    <property type="match status" value="1"/>
</dbReference>
<keyword evidence="3" id="KW-1185">Reference proteome</keyword>
<gene>
    <name evidence="2" type="ORF">Rhal01_01631</name>
</gene>
<dbReference type="InterPro" id="IPR008969">
    <property type="entry name" value="CarboxyPept-like_regulatory"/>
</dbReference>
<keyword evidence="1" id="KW-0732">Signal</keyword>
<dbReference type="RefSeq" id="WP_346188251.1">
    <property type="nucleotide sequence ID" value="NZ_BAABRL010000004.1"/>
</dbReference>
<protein>
    <recommendedName>
        <fullName evidence="4">Carboxypeptidase regulatory-like domain-containing protein</fullName>
    </recommendedName>
</protein>
<feature type="signal peptide" evidence="1">
    <location>
        <begin position="1"/>
        <end position="24"/>
    </location>
</feature>
<reference evidence="2 3" key="1">
    <citation type="submission" date="2024-02" db="EMBL/GenBank/DDBJ databases">
        <title>Rubritalea halochordaticola NBRC 107102.</title>
        <authorList>
            <person name="Ichikawa N."/>
            <person name="Katano-Makiyama Y."/>
            <person name="Hidaka K."/>
        </authorList>
    </citation>
    <scope>NUCLEOTIDE SEQUENCE [LARGE SCALE GENOMIC DNA]</scope>
    <source>
        <strain evidence="2 3">NBRC 107102</strain>
    </source>
</reference>
<sequence>MKNLRCLLLCFLGLSCLCSGGDQAAEKADIVVVDKAGKPIKGASVEPVSLSINFGKLKTDKKGEVRLSRFYVQEIEWISVSYFGYKSKVSVQYRGEKKPVKVVLEKIR</sequence>
<evidence type="ECO:0000256" key="1">
    <source>
        <dbReference type="SAM" id="SignalP"/>
    </source>
</evidence>
<name>A0ABP9V2X8_9BACT</name>
<proteinExistence type="predicted"/>
<comment type="caution">
    <text evidence="2">The sequence shown here is derived from an EMBL/GenBank/DDBJ whole genome shotgun (WGS) entry which is preliminary data.</text>
</comment>
<feature type="chain" id="PRO_5045872757" description="Carboxypeptidase regulatory-like domain-containing protein" evidence="1">
    <location>
        <begin position="25"/>
        <end position="108"/>
    </location>
</feature>